<feature type="compositionally biased region" description="Basic and acidic residues" evidence="1">
    <location>
        <begin position="107"/>
        <end position="138"/>
    </location>
</feature>
<dbReference type="EMBL" id="WIGN01000411">
    <property type="protein sequence ID" value="KAF6794291.1"/>
    <property type="molecule type" value="Genomic_DNA"/>
</dbReference>
<sequence>MPSTKRPIPSTPELLLSLHPHVVRSTSVLSSCFLYTPPPSVFLGPSSCRRPSMAPIAPTLAKKGLAWRNAYFQPWASILPEWLSTGDIVSLSHEVIKALNPHPVKGALDDPGRGDGVRRGVEVGGTDDHDEGRRAGDI</sequence>
<organism evidence="2 3">
    <name type="scientific">Colletotrichum sojae</name>
    <dbReference type="NCBI Taxonomy" id="2175907"/>
    <lineage>
        <taxon>Eukaryota</taxon>
        <taxon>Fungi</taxon>
        <taxon>Dikarya</taxon>
        <taxon>Ascomycota</taxon>
        <taxon>Pezizomycotina</taxon>
        <taxon>Sordariomycetes</taxon>
        <taxon>Hypocreomycetidae</taxon>
        <taxon>Glomerellales</taxon>
        <taxon>Glomerellaceae</taxon>
        <taxon>Colletotrichum</taxon>
        <taxon>Colletotrichum orchidearum species complex</taxon>
    </lineage>
</organism>
<reference evidence="2 3" key="1">
    <citation type="journal article" date="2020" name="Phytopathology">
        <title>Genome Sequence Resources of Colletotrichum truncatum, C. plurivorum, C. musicola, and C. sojae: Four Species Pathogenic to Soybean (Glycine max).</title>
        <authorList>
            <person name="Rogerio F."/>
            <person name="Boufleur T.R."/>
            <person name="Ciampi-Guillardi M."/>
            <person name="Sukno S.A."/>
            <person name="Thon M.R."/>
            <person name="Massola Junior N.S."/>
            <person name="Baroncelli R."/>
        </authorList>
    </citation>
    <scope>NUCLEOTIDE SEQUENCE [LARGE SCALE GENOMIC DNA]</scope>
    <source>
        <strain evidence="2 3">LFN0009</strain>
    </source>
</reference>
<protein>
    <submittedName>
        <fullName evidence="2">Putative alcohol dehydrogenase, zinc-containing</fullName>
    </submittedName>
</protein>
<name>A0A8H6IRN9_9PEZI</name>
<evidence type="ECO:0000256" key="1">
    <source>
        <dbReference type="SAM" id="MobiDB-lite"/>
    </source>
</evidence>
<gene>
    <name evidence="2" type="ORF">CSOJ01_13698</name>
</gene>
<evidence type="ECO:0000313" key="2">
    <source>
        <dbReference type="EMBL" id="KAF6794291.1"/>
    </source>
</evidence>
<dbReference type="AlphaFoldDB" id="A0A8H6IRN9"/>
<comment type="caution">
    <text evidence="2">The sequence shown here is derived from an EMBL/GenBank/DDBJ whole genome shotgun (WGS) entry which is preliminary data.</text>
</comment>
<feature type="region of interest" description="Disordered" evidence="1">
    <location>
        <begin position="102"/>
        <end position="138"/>
    </location>
</feature>
<keyword evidence="3" id="KW-1185">Reference proteome</keyword>
<evidence type="ECO:0000313" key="3">
    <source>
        <dbReference type="Proteomes" id="UP000652219"/>
    </source>
</evidence>
<accession>A0A8H6IRN9</accession>
<proteinExistence type="predicted"/>
<dbReference type="Proteomes" id="UP000652219">
    <property type="component" value="Unassembled WGS sequence"/>
</dbReference>